<gene>
    <name evidence="1" type="ORF">HYG86_13180</name>
</gene>
<sequence>MIYMILKGRAKITGLAMDLPDFCRINIGVEGKRLNNWLTGKTSCRQGFSLETQEIAATI</sequence>
<evidence type="ECO:0000313" key="2">
    <source>
        <dbReference type="Proteomes" id="UP000516160"/>
    </source>
</evidence>
<reference evidence="1 2" key="1">
    <citation type="submission" date="2020-07" db="EMBL/GenBank/DDBJ databases">
        <title>Alkalicella. sp. LB2 genome.</title>
        <authorList>
            <person name="Postec A."/>
            <person name="Quemeneur M."/>
        </authorList>
    </citation>
    <scope>NUCLEOTIDE SEQUENCE [LARGE SCALE GENOMIC DNA]</scope>
    <source>
        <strain evidence="1 2">LB2</strain>
    </source>
</reference>
<proteinExistence type="predicted"/>
<name>A0A7G9WAE8_ALKCA</name>
<keyword evidence="2" id="KW-1185">Reference proteome</keyword>
<dbReference type="Proteomes" id="UP000516160">
    <property type="component" value="Chromosome"/>
</dbReference>
<accession>A0A7G9WAE8</accession>
<protein>
    <submittedName>
        <fullName evidence="1">Uncharacterized protein</fullName>
    </submittedName>
</protein>
<dbReference type="AlphaFoldDB" id="A0A7G9WAE8"/>
<dbReference type="KEGG" id="acae:HYG86_13180"/>
<dbReference type="EMBL" id="CP058559">
    <property type="protein sequence ID" value="QNO15660.1"/>
    <property type="molecule type" value="Genomic_DNA"/>
</dbReference>
<organism evidence="1 2">
    <name type="scientific">Alkalicella caledoniensis</name>
    <dbReference type="NCBI Taxonomy" id="2731377"/>
    <lineage>
        <taxon>Bacteria</taxon>
        <taxon>Bacillati</taxon>
        <taxon>Bacillota</taxon>
        <taxon>Clostridia</taxon>
        <taxon>Eubacteriales</taxon>
        <taxon>Proteinivoracaceae</taxon>
        <taxon>Alkalicella</taxon>
    </lineage>
</organism>
<dbReference type="RefSeq" id="WP_213166068.1">
    <property type="nucleotide sequence ID" value="NZ_CP058559.1"/>
</dbReference>
<evidence type="ECO:0000313" key="1">
    <source>
        <dbReference type="EMBL" id="QNO15660.1"/>
    </source>
</evidence>